<reference evidence="1 2" key="1">
    <citation type="submission" date="2019-10" db="EMBL/GenBank/DDBJ databases">
        <title>Draft Genome Sequence of Cytophagaceae sp. SJW1-29.</title>
        <authorList>
            <person name="Choi A."/>
        </authorList>
    </citation>
    <scope>NUCLEOTIDE SEQUENCE [LARGE SCALE GENOMIC DNA]</scope>
    <source>
        <strain evidence="1 2">SJW1-29</strain>
    </source>
</reference>
<proteinExistence type="predicted"/>
<organism evidence="1 2">
    <name type="scientific">Salmonirosea aquatica</name>
    <dbReference type="NCBI Taxonomy" id="2654236"/>
    <lineage>
        <taxon>Bacteria</taxon>
        <taxon>Pseudomonadati</taxon>
        <taxon>Bacteroidota</taxon>
        <taxon>Cytophagia</taxon>
        <taxon>Cytophagales</taxon>
        <taxon>Spirosomataceae</taxon>
        <taxon>Salmonirosea</taxon>
    </lineage>
</organism>
<evidence type="ECO:0008006" key="3">
    <source>
        <dbReference type="Google" id="ProtNLM"/>
    </source>
</evidence>
<accession>A0A7C9BKS4</accession>
<dbReference type="EMBL" id="WHLY01000002">
    <property type="protein sequence ID" value="MPR36403.1"/>
    <property type="molecule type" value="Genomic_DNA"/>
</dbReference>
<protein>
    <recommendedName>
        <fullName evidence="3">DUF922 domain-containing protein</fullName>
    </recommendedName>
</protein>
<dbReference type="Proteomes" id="UP000479293">
    <property type="component" value="Unassembled WGS sequence"/>
</dbReference>
<dbReference type="RefSeq" id="WP_152764267.1">
    <property type="nucleotide sequence ID" value="NZ_WHLY01000002.1"/>
</dbReference>
<evidence type="ECO:0000313" key="1">
    <source>
        <dbReference type="EMBL" id="MPR36403.1"/>
    </source>
</evidence>
<sequence>MIIPKNPLKGTYLAVMASIWCWVLALTPGLGQPASSGLIFKKEKIALANARSFYILDVADKRKMKPNQLGTVVLYGTAVPLLLNQPLERELFEHWSSSLRPKTEESLPLEIQLDEVSVSERKIAPNKISGEMKVKITFQWTRAATTVFLTGYSTASTYTRPETSYDHEAALRRLLDGAIRNFDQWIGLNENKNPLLARGVKLVFENLNQGEQSDTVFYDPARKLTWDDFQGNSNRPGSKYAAAVFSSLSYEGSSKMAGKYLQATIGLKVFMVKSMSWGRSEARNSSTLAHEQTHFNITRLMAERFRERLKTMDLTIEDYDSQIQYEFLEIFREMNKEQEKYDAESHHGLNTSVQDEWNRKVQAEITRLYQGS</sequence>
<evidence type="ECO:0000313" key="2">
    <source>
        <dbReference type="Proteomes" id="UP000479293"/>
    </source>
</evidence>
<dbReference type="Pfam" id="PF06037">
    <property type="entry name" value="DUF922"/>
    <property type="match status" value="1"/>
</dbReference>
<dbReference type="InterPro" id="IPR010321">
    <property type="entry name" value="DUF922"/>
</dbReference>
<dbReference type="AlphaFoldDB" id="A0A7C9BKS4"/>
<gene>
    <name evidence="1" type="ORF">GBK04_24445</name>
</gene>
<keyword evidence="2" id="KW-1185">Reference proteome</keyword>
<name>A0A7C9BKS4_9BACT</name>
<comment type="caution">
    <text evidence="1">The sequence shown here is derived from an EMBL/GenBank/DDBJ whole genome shotgun (WGS) entry which is preliminary data.</text>
</comment>